<evidence type="ECO:0000256" key="3">
    <source>
        <dbReference type="ARBA" id="ARBA00023932"/>
    </source>
</evidence>
<dbReference type="RefSeq" id="XP_064074365.1">
    <property type="nucleotide sequence ID" value="XM_064218295.1"/>
</dbReference>
<comment type="function">
    <text evidence="4">Nuclease that cleaves 2',3'-cGAMP.</text>
</comment>
<keyword evidence="5" id="KW-1185">Reference proteome</keyword>
<sequence length="241" mass="27034">MTKRTVLNEVYKGLVEEMHIPADLHERDGKKFASFGSVLPIHCATPEQVEQMSRNTHHYCDVFTPDLLAPLDDLAFVRLDENTAEKVFLNRSKRILLVSSDGRLAQWRSAPSFESANRYVGGAPLVTRAGALASVLTARLGHHYAVSAFEGDSGYFETSKPWETVDIEEGKFYYGDKGFDTREQLTHYLENLPPAEVNSTSPPRPILLRGKTPRVVLMAENGRQLSHHYLCGVLANDVEYL</sequence>
<evidence type="ECO:0000313" key="6">
    <source>
        <dbReference type="RefSeq" id="XP_064074365.1"/>
    </source>
</evidence>
<organism evidence="5 6">
    <name type="scientific">Vanessa tameamea</name>
    <name type="common">Kamehameha butterfly</name>
    <dbReference type="NCBI Taxonomy" id="334116"/>
    <lineage>
        <taxon>Eukaryota</taxon>
        <taxon>Metazoa</taxon>
        <taxon>Ecdysozoa</taxon>
        <taxon>Arthropoda</taxon>
        <taxon>Hexapoda</taxon>
        <taxon>Insecta</taxon>
        <taxon>Pterygota</taxon>
        <taxon>Neoptera</taxon>
        <taxon>Endopterygota</taxon>
        <taxon>Lepidoptera</taxon>
        <taxon>Glossata</taxon>
        <taxon>Ditrysia</taxon>
        <taxon>Papilionoidea</taxon>
        <taxon>Nymphalidae</taxon>
        <taxon>Nymphalinae</taxon>
        <taxon>Vanessa</taxon>
    </lineage>
</organism>
<dbReference type="GeneID" id="113395234"/>
<comment type="catalytic activity">
    <reaction evidence="3">
        <text>2',3'-cGAMP + H2O = Gp(2'-5')Ap(3') + H(+)</text>
        <dbReference type="Rhea" id="RHEA:59472"/>
        <dbReference type="ChEBI" id="CHEBI:15377"/>
        <dbReference type="ChEBI" id="CHEBI:15378"/>
        <dbReference type="ChEBI" id="CHEBI:143093"/>
        <dbReference type="ChEBI" id="CHEBI:143098"/>
    </reaction>
    <physiologicalReaction direction="left-to-right" evidence="3">
        <dbReference type="Rhea" id="RHEA:59473"/>
    </physiologicalReaction>
</comment>
<name>A0ABM4AST5_VANTA</name>
<keyword evidence="1 4" id="KW-0540">Nuclease</keyword>
<evidence type="ECO:0000256" key="4">
    <source>
        <dbReference type="HAMAP-Rule" id="MF_04143"/>
    </source>
</evidence>
<reference evidence="6" key="1">
    <citation type="submission" date="2025-08" db="UniProtKB">
        <authorList>
            <consortium name="RefSeq"/>
        </authorList>
    </citation>
    <scope>IDENTIFICATION</scope>
    <source>
        <tissue evidence="6">Whole body</tissue>
    </source>
</reference>
<evidence type="ECO:0000313" key="5">
    <source>
        <dbReference type="Proteomes" id="UP001652626"/>
    </source>
</evidence>
<gene>
    <name evidence="6" type="primary">LOC113395234</name>
</gene>
<evidence type="ECO:0000256" key="2">
    <source>
        <dbReference type="ARBA" id="ARBA00022801"/>
    </source>
</evidence>
<dbReference type="InterPro" id="IPR006853">
    <property type="entry name" value="Poxin_vir"/>
</dbReference>
<dbReference type="Proteomes" id="UP001652626">
    <property type="component" value="Chromosome 21"/>
</dbReference>
<evidence type="ECO:0000256" key="1">
    <source>
        <dbReference type="ARBA" id="ARBA00022722"/>
    </source>
</evidence>
<keyword evidence="2 4" id="KW-0378">Hydrolase</keyword>
<proteinExistence type="inferred from homology"/>
<accession>A0ABM4AST5</accession>
<protein>
    <submittedName>
        <fullName evidence="6">Poxin-like</fullName>
    </submittedName>
</protein>
<dbReference type="HAMAP" id="MF_04143">
    <property type="entry name" value="Poxins"/>
    <property type="match status" value="1"/>
</dbReference>